<keyword evidence="3" id="KW-1185">Reference proteome</keyword>
<dbReference type="Gene3D" id="1.10.287.110">
    <property type="entry name" value="DnaJ domain"/>
    <property type="match status" value="1"/>
</dbReference>
<comment type="caution">
    <text evidence="2">The sequence shown here is derived from an EMBL/GenBank/DDBJ whole genome shotgun (WGS) entry which is preliminary data.</text>
</comment>
<dbReference type="PROSITE" id="PS50076">
    <property type="entry name" value="DNAJ_2"/>
    <property type="match status" value="1"/>
</dbReference>
<accession>A0ABQ6FRK3</accession>
<dbReference type="RefSeq" id="WP_338251324.1">
    <property type="nucleotide sequence ID" value="NZ_BSRI01000002.1"/>
</dbReference>
<feature type="domain" description="J" evidence="1">
    <location>
        <begin position="40"/>
        <end position="94"/>
    </location>
</feature>
<dbReference type="Proteomes" id="UP001344906">
    <property type="component" value="Unassembled WGS sequence"/>
</dbReference>
<reference evidence="2 3" key="1">
    <citation type="submission" date="2023-02" db="EMBL/GenBank/DDBJ databases">
        <title>Dictyobacter halimunensis sp. nov., a new member of the class Ktedonobacteria from forest soil in a geothermal area.</title>
        <authorList>
            <person name="Rachmania M.K."/>
            <person name="Ningsih F."/>
            <person name="Sakai Y."/>
            <person name="Yabe S."/>
            <person name="Yokota A."/>
            <person name="Sjamsuridzal W."/>
        </authorList>
    </citation>
    <scope>NUCLEOTIDE SEQUENCE [LARGE SCALE GENOMIC DNA]</scope>
    <source>
        <strain evidence="2 3">S3.2.2.5</strain>
    </source>
</reference>
<dbReference type="SMART" id="SM00271">
    <property type="entry name" value="DnaJ"/>
    <property type="match status" value="1"/>
</dbReference>
<dbReference type="CDD" id="cd06257">
    <property type="entry name" value="DnaJ"/>
    <property type="match status" value="1"/>
</dbReference>
<name>A0ABQ6FRK3_9CHLR</name>
<proteinExistence type="predicted"/>
<dbReference type="PRINTS" id="PR00625">
    <property type="entry name" value="JDOMAIN"/>
</dbReference>
<gene>
    <name evidence="2" type="ORF">KDH_30570</name>
</gene>
<dbReference type="InterPro" id="IPR050817">
    <property type="entry name" value="DjlA_DnaK_co-chaperone"/>
</dbReference>
<dbReference type="SUPFAM" id="SSF46565">
    <property type="entry name" value="Chaperone J-domain"/>
    <property type="match status" value="1"/>
</dbReference>
<evidence type="ECO:0000313" key="2">
    <source>
        <dbReference type="EMBL" id="GLV56215.1"/>
    </source>
</evidence>
<dbReference type="PANTHER" id="PTHR24074">
    <property type="entry name" value="CO-CHAPERONE PROTEIN DJLA"/>
    <property type="match status" value="1"/>
</dbReference>
<organism evidence="2 3">
    <name type="scientific">Dictyobacter halimunensis</name>
    <dbReference type="NCBI Taxonomy" id="3026934"/>
    <lineage>
        <taxon>Bacteria</taxon>
        <taxon>Bacillati</taxon>
        <taxon>Chloroflexota</taxon>
        <taxon>Ktedonobacteria</taxon>
        <taxon>Ktedonobacterales</taxon>
        <taxon>Dictyobacteraceae</taxon>
        <taxon>Dictyobacter</taxon>
    </lineage>
</organism>
<dbReference type="InterPro" id="IPR036869">
    <property type="entry name" value="J_dom_sf"/>
</dbReference>
<evidence type="ECO:0000259" key="1">
    <source>
        <dbReference type="PROSITE" id="PS50076"/>
    </source>
</evidence>
<dbReference type="Pfam" id="PF00226">
    <property type="entry name" value="DnaJ"/>
    <property type="match status" value="1"/>
</dbReference>
<evidence type="ECO:0000313" key="3">
    <source>
        <dbReference type="Proteomes" id="UP001344906"/>
    </source>
</evidence>
<dbReference type="InterPro" id="IPR001623">
    <property type="entry name" value="DnaJ_domain"/>
</dbReference>
<sequence>MSSQPPRSFVFLLWDVVRMGVRTFWQSGVNPARPILQRQQALAVLGLPANATPEQIKRRYRKLAKRHHPDCGGDPKEMQRIIAAYEYLVKEHVR</sequence>
<protein>
    <recommendedName>
        <fullName evidence="1">J domain-containing protein</fullName>
    </recommendedName>
</protein>
<dbReference type="EMBL" id="BSRI01000002">
    <property type="protein sequence ID" value="GLV56215.1"/>
    <property type="molecule type" value="Genomic_DNA"/>
</dbReference>